<dbReference type="PANTHER" id="PTHR46468:SF1">
    <property type="entry name" value="SENTRIN-SPECIFIC PROTEASE 8"/>
    <property type="match status" value="1"/>
</dbReference>
<proteinExistence type="inferred from homology"/>
<accession>A2FRM7</accession>
<dbReference type="AlphaFoldDB" id="A2FRM7"/>
<dbReference type="PANTHER" id="PTHR46468">
    <property type="entry name" value="SENTRIN-SPECIFIC PROTEASE 8"/>
    <property type="match status" value="1"/>
</dbReference>
<dbReference type="VEuPathDB" id="TrichDB:TVAGG3_1075570"/>
<feature type="domain" description="Ubiquitin-like protease family profile" evidence="5">
    <location>
        <begin position="4"/>
        <end position="161"/>
    </location>
</feature>
<evidence type="ECO:0000313" key="7">
    <source>
        <dbReference type="Proteomes" id="UP000001542"/>
    </source>
</evidence>
<dbReference type="InterPro" id="IPR044613">
    <property type="entry name" value="Nep1/2-like"/>
</dbReference>
<keyword evidence="2" id="KW-0645">Protease</keyword>
<dbReference type="SMR" id="A2FRM7"/>
<keyword evidence="4" id="KW-0788">Thiol protease</keyword>
<dbReference type="InParanoid" id="A2FRM7"/>
<dbReference type="VEuPathDB" id="TrichDB:TVAG_327550"/>
<reference evidence="6" key="1">
    <citation type="submission" date="2006-10" db="EMBL/GenBank/DDBJ databases">
        <authorList>
            <person name="Amadeo P."/>
            <person name="Zhao Q."/>
            <person name="Wortman J."/>
            <person name="Fraser-Liggett C."/>
            <person name="Carlton J."/>
        </authorList>
    </citation>
    <scope>NUCLEOTIDE SEQUENCE</scope>
    <source>
        <strain evidence="6">G3</strain>
    </source>
</reference>
<protein>
    <submittedName>
        <fullName evidence="6">Clan CE, family C48, Ulp1-like cysteine peptidase</fullName>
    </submittedName>
</protein>
<dbReference type="Gene3D" id="3.40.395.10">
    <property type="entry name" value="Adenoviral Proteinase, Chain A"/>
    <property type="match status" value="1"/>
</dbReference>
<keyword evidence="3" id="KW-0378">Hydrolase</keyword>
<evidence type="ECO:0000313" key="6">
    <source>
        <dbReference type="EMBL" id="EAX92446.1"/>
    </source>
</evidence>
<dbReference type="RefSeq" id="XP_001305376.1">
    <property type="nucleotide sequence ID" value="XM_001305375.1"/>
</dbReference>
<dbReference type="GO" id="GO:0008234">
    <property type="term" value="F:cysteine-type peptidase activity"/>
    <property type="evidence" value="ECO:0007669"/>
    <property type="project" value="UniProtKB-KW"/>
</dbReference>
<comment type="similarity">
    <text evidence="1">Belongs to the peptidase C48 family.</text>
</comment>
<dbReference type="InterPro" id="IPR003653">
    <property type="entry name" value="Peptidase_C48_C"/>
</dbReference>
<dbReference type="EMBL" id="DS113967">
    <property type="protein sequence ID" value="EAX92446.1"/>
    <property type="molecule type" value="Genomic_DNA"/>
</dbReference>
<gene>
    <name evidence="6" type="ORF">TVAG_327550</name>
</gene>
<dbReference type="OrthoDB" id="5065855at2759"/>
<evidence type="ECO:0000259" key="5">
    <source>
        <dbReference type="PROSITE" id="PS50600"/>
    </source>
</evidence>
<dbReference type="STRING" id="5722.A2FRM7"/>
<dbReference type="GO" id="GO:0006508">
    <property type="term" value="P:proteolysis"/>
    <property type="evidence" value="ECO:0007669"/>
    <property type="project" value="UniProtKB-KW"/>
</dbReference>
<evidence type="ECO:0000256" key="3">
    <source>
        <dbReference type="ARBA" id="ARBA00022801"/>
    </source>
</evidence>
<dbReference type="InterPro" id="IPR038765">
    <property type="entry name" value="Papain-like_cys_pep_sf"/>
</dbReference>
<evidence type="ECO:0000256" key="1">
    <source>
        <dbReference type="ARBA" id="ARBA00005234"/>
    </source>
</evidence>
<dbReference type="eggNOG" id="KOG3246">
    <property type="taxonomic scope" value="Eukaryota"/>
</dbReference>
<evidence type="ECO:0000256" key="4">
    <source>
        <dbReference type="ARBA" id="ARBA00022807"/>
    </source>
</evidence>
<dbReference type="GO" id="GO:0019784">
    <property type="term" value="F:deNEDDylase activity"/>
    <property type="evidence" value="ECO:0000318"/>
    <property type="project" value="GO_Central"/>
</dbReference>
<dbReference type="Proteomes" id="UP000001542">
    <property type="component" value="Unassembled WGS sequence"/>
</dbReference>
<evidence type="ECO:0000256" key="2">
    <source>
        <dbReference type="ARBA" id="ARBA00022670"/>
    </source>
</evidence>
<reference evidence="6" key="2">
    <citation type="journal article" date="2007" name="Science">
        <title>Draft genome sequence of the sexually transmitted pathogen Trichomonas vaginalis.</title>
        <authorList>
            <person name="Carlton J.M."/>
            <person name="Hirt R.P."/>
            <person name="Silva J.C."/>
            <person name="Delcher A.L."/>
            <person name="Schatz M."/>
            <person name="Zhao Q."/>
            <person name="Wortman J.R."/>
            <person name="Bidwell S.L."/>
            <person name="Alsmark U.C.M."/>
            <person name="Besteiro S."/>
            <person name="Sicheritz-Ponten T."/>
            <person name="Noel C.J."/>
            <person name="Dacks J.B."/>
            <person name="Foster P.G."/>
            <person name="Simillion C."/>
            <person name="Van de Peer Y."/>
            <person name="Miranda-Saavedra D."/>
            <person name="Barton G.J."/>
            <person name="Westrop G.D."/>
            <person name="Mueller S."/>
            <person name="Dessi D."/>
            <person name="Fiori P.L."/>
            <person name="Ren Q."/>
            <person name="Paulsen I."/>
            <person name="Zhang H."/>
            <person name="Bastida-Corcuera F.D."/>
            <person name="Simoes-Barbosa A."/>
            <person name="Brown M.T."/>
            <person name="Hayes R.D."/>
            <person name="Mukherjee M."/>
            <person name="Okumura C.Y."/>
            <person name="Schneider R."/>
            <person name="Smith A.J."/>
            <person name="Vanacova S."/>
            <person name="Villalvazo M."/>
            <person name="Haas B.J."/>
            <person name="Pertea M."/>
            <person name="Feldblyum T.V."/>
            <person name="Utterback T.R."/>
            <person name="Shu C.L."/>
            <person name="Osoegawa K."/>
            <person name="de Jong P.J."/>
            <person name="Hrdy I."/>
            <person name="Horvathova L."/>
            <person name="Zubacova Z."/>
            <person name="Dolezal P."/>
            <person name="Malik S.B."/>
            <person name="Logsdon J.M. Jr."/>
            <person name="Henze K."/>
            <person name="Gupta A."/>
            <person name="Wang C.C."/>
            <person name="Dunne R.L."/>
            <person name="Upcroft J.A."/>
            <person name="Upcroft P."/>
            <person name="White O."/>
            <person name="Salzberg S.L."/>
            <person name="Tang P."/>
            <person name="Chiu C.-H."/>
            <person name="Lee Y.-S."/>
            <person name="Embley T.M."/>
            <person name="Coombs G.H."/>
            <person name="Mottram J.C."/>
            <person name="Tachezy J."/>
            <person name="Fraser-Liggett C.M."/>
            <person name="Johnson P.J."/>
        </authorList>
    </citation>
    <scope>NUCLEOTIDE SEQUENCE [LARGE SCALE GENOMIC DNA]</scope>
    <source>
        <strain evidence="6">G3</strain>
    </source>
</reference>
<organism evidence="6 7">
    <name type="scientific">Trichomonas vaginalis (strain ATCC PRA-98 / G3)</name>
    <dbReference type="NCBI Taxonomy" id="412133"/>
    <lineage>
        <taxon>Eukaryota</taxon>
        <taxon>Metamonada</taxon>
        <taxon>Parabasalia</taxon>
        <taxon>Trichomonadida</taxon>
        <taxon>Trichomonadidae</taxon>
        <taxon>Trichomonas</taxon>
    </lineage>
</organism>
<dbReference type="GO" id="GO:0000338">
    <property type="term" value="P:protein deneddylation"/>
    <property type="evidence" value="ECO:0000318"/>
    <property type="project" value="GO_Central"/>
</dbReference>
<dbReference type="KEGG" id="tva:4750157"/>
<name>A2FRM7_TRIV3</name>
<sequence>MIHPCLSSDALNDLKNKMPISSSVINYFCSKLRNKFKDHPKSFYFMEPNISSFIFDKSVEFSRDFMKTRDVKSNDIVFIFLYNNAHFSLLCYMPKMKKQCFIHLDSLKNAHHQYALEFTNKFINIFEAKCNPKTAFAELGCPQQNNDYDCGIYSCAFVDLIASNFTFNKKIFETITPTYISKLRGELFSTITSEQTQTNIEIPCSQPNPQVDQS</sequence>
<dbReference type="PROSITE" id="PS50600">
    <property type="entry name" value="ULP_PROTEASE"/>
    <property type="match status" value="1"/>
</dbReference>
<dbReference type="Pfam" id="PF02902">
    <property type="entry name" value="Peptidase_C48"/>
    <property type="match status" value="1"/>
</dbReference>
<dbReference type="SUPFAM" id="SSF54001">
    <property type="entry name" value="Cysteine proteinases"/>
    <property type="match status" value="1"/>
</dbReference>
<keyword evidence="7" id="KW-1185">Reference proteome</keyword>